<comment type="caution">
    <text evidence="1">The sequence shown here is derived from an EMBL/GenBank/DDBJ whole genome shotgun (WGS) entry which is preliminary data.</text>
</comment>
<dbReference type="AlphaFoldDB" id="A0AAD5XG91"/>
<keyword evidence="2" id="KW-1185">Reference proteome</keyword>
<protein>
    <submittedName>
        <fullName evidence="1">Uncharacterized protein</fullName>
    </submittedName>
</protein>
<accession>A0AAD5XG91</accession>
<dbReference type="EMBL" id="JADGJH010000147">
    <property type="protein sequence ID" value="KAJ3136148.1"/>
    <property type="molecule type" value="Genomic_DNA"/>
</dbReference>
<reference evidence="1" key="1">
    <citation type="submission" date="2020-05" db="EMBL/GenBank/DDBJ databases">
        <title>Phylogenomic resolution of chytrid fungi.</title>
        <authorList>
            <person name="Stajich J.E."/>
            <person name="Amses K."/>
            <person name="Simmons R."/>
            <person name="Seto K."/>
            <person name="Myers J."/>
            <person name="Bonds A."/>
            <person name="Quandt C.A."/>
            <person name="Barry K."/>
            <person name="Liu P."/>
            <person name="Grigoriev I."/>
            <person name="Longcore J.E."/>
            <person name="James T.Y."/>
        </authorList>
    </citation>
    <scope>NUCLEOTIDE SEQUENCE</scope>
    <source>
        <strain evidence="1">JEL0513</strain>
    </source>
</reference>
<dbReference type="Proteomes" id="UP001211907">
    <property type="component" value="Unassembled WGS sequence"/>
</dbReference>
<proteinExistence type="predicted"/>
<name>A0AAD5XG91_9FUNG</name>
<sequence length="113" mass="12111">MGVAMQTGGSVAINLSEFAWFQQQMQIPTTVRRFLFTESKLNATLKQHNTRPGGSGAGEANGMGGQDIVTALAATVLEYVPQNHMGFSANIDQYYRYHNPCGGGSGFGAPRLL</sequence>
<evidence type="ECO:0000313" key="2">
    <source>
        <dbReference type="Proteomes" id="UP001211907"/>
    </source>
</evidence>
<evidence type="ECO:0000313" key="1">
    <source>
        <dbReference type="EMBL" id="KAJ3136148.1"/>
    </source>
</evidence>
<organism evidence="1 2">
    <name type="scientific">Physocladia obscura</name>
    <dbReference type="NCBI Taxonomy" id="109957"/>
    <lineage>
        <taxon>Eukaryota</taxon>
        <taxon>Fungi</taxon>
        <taxon>Fungi incertae sedis</taxon>
        <taxon>Chytridiomycota</taxon>
        <taxon>Chytridiomycota incertae sedis</taxon>
        <taxon>Chytridiomycetes</taxon>
        <taxon>Chytridiales</taxon>
        <taxon>Chytriomycetaceae</taxon>
        <taxon>Physocladia</taxon>
    </lineage>
</organism>
<gene>
    <name evidence="1" type="ORF">HK100_002074</name>
</gene>